<dbReference type="OrthoDB" id="7502277at2"/>
<dbReference type="Proteomes" id="UP000284322">
    <property type="component" value="Unassembled WGS sequence"/>
</dbReference>
<sequence>MEGIDRRLPLKAVAAELGISESRVNQHVRALKEIYGVASLGELVEAWRHESFRPEVSASEQTNLPPDEPYRNSAWRNSQVPKSDDGIDQGGRVAPGEFVLSDAAPIAIEAPWRKHEEPQVVPGVLDGDNAVLIRLAVIIGIAFGIVAAVVLMVTATLSLSEALKGIVVTPSKVSASAD</sequence>
<dbReference type="AlphaFoldDB" id="A0A419R396"/>
<keyword evidence="2" id="KW-0472">Membrane</keyword>
<evidence type="ECO:0000256" key="2">
    <source>
        <dbReference type="SAM" id="Phobius"/>
    </source>
</evidence>
<proteinExistence type="predicted"/>
<comment type="caution">
    <text evidence="3">The sequence shown here is derived from an EMBL/GenBank/DDBJ whole genome shotgun (WGS) entry which is preliminary data.</text>
</comment>
<evidence type="ECO:0000256" key="1">
    <source>
        <dbReference type="SAM" id="MobiDB-lite"/>
    </source>
</evidence>
<keyword evidence="4" id="KW-1185">Reference proteome</keyword>
<evidence type="ECO:0008006" key="5">
    <source>
        <dbReference type="Google" id="ProtNLM"/>
    </source>
</evidence>
<dbReference type="EMBL" id="RAHJ01000018">
    <property type="protein sequence ID" value="RJX68299.1"/>
    <property type="molecule type" value="Genomic_DNA"/>
</dbReference>
<organism evidence="3 4">
    <name type="scientific">Tsuneonella suprasediminis</name>
    <dbReference type="NCBI Taxonomy" id="2306996"/>
    <lineage>
        <taxon>Bacteria</taxon>
        <taxon>Pseudomonadati</taxon>
        <taxon>Pseudomonadota</taxon>
        <taxon>Alphaproteobacteria</taxon>
        <taxon>Sphingomonadales</taxon>
        <taxon>Erythrobacteraceae</taxon>
        <taxon>Tsuneonella</taxon>
    </lineage>
</organism>
<dbReference type="InterPro" id="IPR036388">
    <property type="entry name" value="WH-like_DNA-bd_sf"/>
</dbReference>
<dbReference type="Gene3D" id="1.10.10.10">
    <property type="entry name" value="Winged helix-like DNA-binding domain superfamily/Winged helix DNA-binding domain"/>
    <property type="match status" value="1"/>
</dbReference>
<feature type="transmembrane region" description="Helical" evidence="2">
    <location>
        <begin position="131"/>
        <end position="154"/>
    </location>
</feature>
<evidence type="ECO:0000313" key="3">
    <source>
        <dbReference type="EMBL" id="RJX68299.1"/>
    </source>
</evidence>
<protein>
    <recommendedName>
        <fullName evidence="5">HTH luxR-type domain-containing protein</fullName>
    </recommendedName>
</protein>
<gene>
    <name evidence="3" type="ORF">D6858_09820</name>
</gene>
<accession>A0A419R396</accession>
<reference evidence="3 4" key="1">
    <citation type="submission" date="2018-09" db="EMBL/GenBank/DDBJ databases">
        <title>Altererythrobacter sp.Ery1 and Ery12, the genome sequencing of novel strains in genus Alterythrobacter.</title>
        <authorList>
            <person name="Cheng H."/>
            <person name="Wu Y.-H."/>
            <person name="Fang C."/>
            <person name="Xu X.-W."/>
        </authorList>
    </citation>
    <scope>NUCLEOTIDE SEQUENCE [LARGE SCALE GENOMIC DNA]</scope>
    <source>
        <strain evidence="3 4">Ery12</strain>
    </source>
</reference>
<feature type="region of interest" description="Disordered" evidence="1">
    <location>
        <begin position="55"/>
        <end position="91"/>
    </location>
</feature>
<name>A0A419R396_9SPHN</name>
<keyword evidence="2" id="KW-1133">Transmembrane helix</keyword>
<keyword evidence="2" id="KW-0812">Transmembrane</keyword>
<evidence type="ECO:0000313" key="4">
    <source>
        <dbReference type="Proteomes" id="UP000284322"/>
    </source>
</evidence>